<sequence length="278" mass="31326">MFTSTPSDESTQGDSFMSEPDVLKTILGDKVKIELDTLSNYLIATLENHVSHSKKEPDLMWMIHEMDSFFHQEVFDHEYDANAATMLLATNSYMMLSNAVLQALSGHRVAVLPVARIALESACYAYLTSSSEKMSELWFNRDKSKTAKDNCRKAFTIGATVAKLKRISPDMSDYLKKLYELSIEYGAHPNIKAISHHLCDGGLVDDKCRVFSHTGVYGENSNQVNGALLFCVDVGQAIAFLLCASSKEHPIINERIHYFQNWMDEKNNLIDKISAEFY</sequence>
<organism evidence="1">
    <name type="scientific">Klebsiella pneumoniae</name>
    <dbReference type="NCBI Taxonomy" id="573"/>
    <lineage>
        <taxon>Bacteria</taxon>
        <taxon>Pseudomonadati</taxon>
        <taxon>Pseudomonadota</taxon>
        <taxon>Gammaproteobacteria</taxon>
        <taxon>Enterobacterales</taxon>
        <taxon>Enterobacteriaceae</taxon>
        <taxon>Klebsiella/Raoultella group</taxon>
        <taxon>Klebsiella</taxon>
        <taxon>Klebsiella pneumoniae complex</taxon>
    </lineage>
</organism>
<gene>
    <name evidence="1" type="ORF">SAMEA4873647_05276</name>
</gene>
<proteinExistence type="predicted"/>
<accession>A0A486RCN3</accession>
<dbReference type="AlphaFoldDB" id="A0A486RCN3"/>
<reference evidence="1" key="1">
    <citation type="submission" date="2019-03" db="EMBL/GenBank/DDBJ databases">
        <authorList>
            <consortium name="Pathogen Informatics"/>
        </authorList>
    </citation>
    <scope>NUCLEOTIDE SEQUENCE</scope>
    <source>
        <strain evidence="1">5012STDY7626445</strain>
    </source>
</reference>
<dbReference type="EMBL" id="CAAHCR010000022">
    <property type="protein sequence ID" value="VGL99584.1"/>
    <property type="molecule type" value="Genomic_DNA"/>
</dbReference>
<protein>
    <submittedName>
        <fullName evidence="1">Uncharacterized protein</fullName>
    </submittedName>
</protein>
<name>A0A486RCN3_KLEPN</name>
<evidence type="ECO:0000313" key="1">
    <source>
        <dbReference type="EMBL" id="VGL99584.1"/>
    </source>
</evidence>